<evidence type="ECO:0000313" key="4">
    <source>
        <dbReference type="EMBL" id="AGL45142.1"/>
    </source>
</evidence>
<sequence length="51" mass="6185">MKNRKKEKPKSLDCLMKYLRDFHKININGSSQKQKLRNIGYFHGFKIIILY</sequence>
<accession>R4NNI5</accession>
<protein>
    <submittedName>
        <fullName evidence="5">Uncharacterized protein</fullName>
    </submittedName>
</protein>
<dbReference type="EMBL" id="KC516872">
    <property type="protein sequence ID" value="AGL45182.1"/>
    <property type="molecule type" value="Genomic_DNA"/>
</dbReference>
<evidence type="ECO:0000313" key="2">
    <source>
        <dbReference type="EMBL" id="AGL45062.1"/>
    </source>
</evidence>
<evidence type="ECO:0000313" key="1">
    <source>
        <dbReference type="EMBL" id="AGL45022.1"/>
    </source>
</evidence>
<organism evidence="5">
    <name type="scientific">Clostridium botulinum</name>
    <dbReference type="NCBI Taxonomy" id="1491"/>
    <lineage>
        <taxon>Bacteria</taxon>
        <taxon>Bacillati</taxon>
        <taxon>Bacillota</taxon>
        <taxon>Clostridia</taxon>
        <taxon>Eubacteriales</taxon>
        <taxon>Clostridiaceae</taxon>
        <taxon>Clostridium</taxon>
    </lineage>
</organism>
<dbReference type="EMBL" id="KC516868">
    <property type="protein sequence ID" value="AGL45022.1"/>
    <property type="molecule type" value="Genomic_DNA"/>
</dbReference>
<dbReference type="EMBL" id="KC516869">
    <property type="protein sequence ID" value="AGL45062.1"/>
    <property type="molecule type" value="Genomic_DNA"/>
</dbReference>
<dbReference type="EMBL" id="KC516871">
    <property type="protein sequence ID" value="AGL45142.1"/>
    <property type="molecule type" value="Genomic_DNA"/>
</dbReference>
<dbReference type="AlphaFoldDB" id="R4NNI5"/>
<name>R4NNI5_CLOBO</name>
<evidence type="ECO:0000313" key="3">
    <source>
        <dbReference type="EMBL" id="AGL45102.1"/>
    </source>
</evidence>
<evidence type="ECO:0000313" key="5">
    <source>
        <dbReference type="EMBL" id="AGL45182.1"/>
    </source>
</evidence>
<dbReference type="EMBL" id="KC516870">
    <property type="protein sequence ID" value="AGL45102.1"/>
    <property type="molecule type" value="Genomic_DNA"/>
</dbReference>
<reference evidence="5" key="1">
    <citation type="journal article" date="2013" name="Genome Biol. Evol.">
        <title>The Type F6 Neurotoxin Gene Cluster Locus of Group II Clostridium botulinum Has Evolved by Successive Disruption of Two Different Ancestral Precursors.</title>
        <authorList>
            <person name="Carter A.T."/>
            <person name="Stringer S.C."/>
            <person name="Webb M.D."/>
            <person name="Peck M.W."/>
        </authorList>
    </citation>
    <scope>NUCLEOTIDE SEQUENCE</scope>
    <source>
        <strain evidence="3">Craig610</strain>
        <strain evidence="4">Eklund202F</strain>
        <strain evidence="5">HobbsFT10</strain>
        <strain evidence="1">IFR 06/001</strain>
        <strain evidence="2">IFR 06/005</strain>
    </source>
</reference>
<proteinExistence type="predicted"/>